<accession>A7HRY4</accession>
<dbReference type="eggNOG" id="ENOG50342TR">
    <property type="taxonomic scope" value="Bacteria"/>
</dbReference>
<dbReference type="HOGENOM" id="CLU_698003_0_0_5"/>
<reference evidence="1 2" key="1">
    <citation type="journal article" date="2011" name="Stand. Genomic Sci.">
        <title>Complete genome sequence of Parvibaculum lavamentivorans type strain (DS-1(T)).</title>
        <authorList>
            <person name="Schleheck D."/>
            <person name="Weiss M."/>
            <person name="Pitluck S."/>
            <person name="Bruce D."/>
            <person name="Land M.L."/>
            <person name="Han S."/>
            <person name="Saunders E."/>
            <person name="Tapia R."/>
            <person name="Detter C."/>
            <person name="Brettin T."/>
            <person name="Han J."/>
            <person name="Woyke T."/>
            <person name="Goodwin L."/>
            <person name="Pennacchio L."/>
            <person name="Nolan M."/>
            <person name="Cook A.M."/>
            <person name="Kjelleberg S."/>
            <person name="Thomas T."/>
        </authorList>
    </citation>
    <scope>NUCLEOTIDE SEQUENCE [LARGE SCALE GENOMIC DNA]</scope>
    <source>
        <strain evidence="2">DS-1 / DSM 13023 / NCIMB 13966</strain>
    </source>
</reference>
<dbReference type="STRING" id="402881.Plav_1045"/>
<dbReference type="RefSeq" id="WP_012109923.1">
    <property type="nucleotide sequence ID" value="NC_009719.1"/>
</dbReference>
<dbReference type="KEGG" id="pla:Plav_1045"/>
<gene>
    <name evidence="1" type="ordered locus">Plav_1045</name>
</gene>
<dbReference type="OrthoDB" id="8086730at2"/>
<dbReference type="Proteomes" id="UP000006377">
    <property type="component" value="Chromosome"/>
</dbReference>
<protein>
    <submittedName>
        <fullName evidence="1">Uncharacterized protein</fullName>
    </submittedName>
</protein>
<keyword evidence="2" id="KW-1185">Reference proteome</keyword>
<name>A7HRY4_PARL1</name>
<dbReference type="AlphaFoldDB" id="A7HRY4"/>
<dbReference type="EMBL" id="CP000774">
    <property type="protein sequence ID" value="ABS62667.1"/>
    <property type="molecule type" value="Genomic_DNA"/>
</dbReference>
<proteinExistence type="predicted"/>
<sequence length="395" mass="43843">MKADAGKREDNGQTGSLGQPLRLLVLDTSHFSELAGFRRSQKTQARTRKFEARLLEQGYVLLLSIHHFDELIQHADDALVDARIKFLASLSHVVWIRDHGGALGLGGVLDILVAEAEAQLRSPTMSLLQVRDAAKEKMFLFGSGRDAIGGCLPFLDELRALAIYRAQRHREIIATQHADVFDMSDVKLSTFRAGQKRNSGDSVRVLDAMRTKLVGEINERGDKRMGDIRAHTSSFFQDVLEKGAQLDEHSAVDLVDQIAQLFGVDPDALPPDATMRDLEALATFCRQLEVAAGVLGLPLADLRARCAMERTPSCVVQEGLRTYRQDTAERKGSELTDRYLGCLAPYADITFVDKRTKENFQKASRKDPVFKSVQGRVEKARNIAALERLLADSES</sequence>
<organism evidence="1 2">
    <name type="scientific">Parvibaculum lavamentivorans (strain DS-1 / DSM 13023 / NCIMB 13966)</name>
    <dbReference type="NCBI Taxonomy" id="402881"/>
    <lineage>
        <taxon>Bacteria</taxon>
        <taxon>Pseudomonadati</taxon>
        <taxon>Pseudomonadota</taxon>
        <taxon>Alphaproteobacteria</taxon>
        <taxon>Hyphomicrobiales</taxon>
        <taxon>Parvibaculaceae</taxon>
        <taxon>Parvibaculum</taxon>
    </lineage>
</organism>
<evidence type="ECO:0000313" key="1">
    <source>
        <dbReference type="EMBL" id="ABS62667.1"/>
    </source>
</evidence>
<evidence type="ECO:0000313" key="2">
    <source>
        <dbReference type="Proteomes" id="UP000006377"/>
    </source>
</evidence>